<organism evidence="1 3">
    <name type="scientific">Purpureocillium lilacinum</name>
    <name type="common">Paecilomyces lilacinus</name>
    <dbReference type="NCBI Taxonomy" id="33203"/>
    <lineage>
        <taxon>Eukaryota</taxon>
        <taxon>Fungi</taxon>
        <taxon>Dikarya</taxon>
        <taxon>Ascomycota</taxon>
        <taxon>Pezizomycotina</taxon>
        <taxon>Sordariomycetes</taxon>
        <taxon>Hypocreomycetidae</taxon>
        <taxon>Hypocreales</taxon>
        <taxon>Ophiocordycipitaceae</taxon>
        <taxon>Purpureocillium</taxon>
    </lineage>
</organism>
<evidence type="ECO:0000313" key="2">
    <source>
        <dbReference type="EMBL" id="OAQ94555.1"/>
    </source>
</evidence>
<dbReference type="EMBL" id="LSBH01000001">
    <property type="protein sequence ID" value="OAQ86593.1"/>
    <property type="molecule type" value="Genomic_DNA"/>
</dbReference>
<sequence length="55" mass="5934">MQPLSKARARAAVKENVLSAFPHLWAFQSPFCPCFHYDCGYGSAGCSFVPSAAPL</sequence>
<dbReference type="Proteomes" id="UP000078340">
    <property type="component" value="Unassembled WGS sequence"/>
</dbReference>
<reference evidence="1 3" key="1">
    <citation type="submission" date="2016-01" db="EMBL/GenBank/DDBJ databases">
        <title>Biosynthesis of antibiotic leucinostatins and their inhibition on Phytophthora in bio-control Purpureocillium lilacinum.</title>
        <authorList>
            <person name="Wang G."/>
            <person name="Liu Z."/>
            <person name="Lin R."/>
            <person name="Li E."/>
            <person name="Mao Z."/>
            <person name="Ling J."/>
            <person name="Yin W."/>
            <person name="Xie B."/>
        </authorList>
    </citation>
    <scope>NUCLEOTIDE SEQUENCE [LARGE SCALE GENOMIC DNA]</scope>
    <source>
        <strain evidence="1">PLBJ-1</strain>
        <strain evidence="2">PLFJ-1</strain>
    </source>
</reference>
<dbReference type="EMBL" id="LSBI01000001">
    <property type="protein sequence ID" value="OAQ94555.1"/>
    <property type="molecule type" value="Genomic_DNA"/>
</dbReference>
<evidence type="ECO:0000313" key="1">
    <source>
        <dbReference type="EMBL" id="OAQ86593.1"/>
    </source>
</evidence>
<dbReference type="Proteomes" id="UP000078240">
    <property type="component" value="Unassembled WGS sequence"/>
</dbReference>
<evidence type="ECO:0000313" key="3">
    <source>
        <dbReference type="Proteomes" id="UP000078240"/>
    </source>
</evidence>
<name>A0A179HAR6_PURLI</name>
<gene>
    <name evidence="1" type="ORF">VFPBJ_00633</name>
    <name evidence="2" type="ORF">VFPFJ_00664</name>
</gene>
<comment type="caution">
    <text evidence="1">The sequence shown here is derived from an EMBL/GenBank/DDBJ whole genome shotgun (WGS) entry which is preliminary data.</text>
</comment>
<dbReference type="AlphaFoldDB" id="A0A179HAR6"/>
<accession>A0A179HAR6</accession>
<proteinExistence type="predicted"/>
<protein>
    <submittedName>
        <fullName evidence="1">Uncharacterized protein</fullName>
    </submittedName>
</protein>